<dbReference type="PRINTS" id="PR00081">
    <property type="entry name" value="GDHRDH"/>
</dbReference>
<dbReference type="InterPro" id="IPR002347">
    <property type="entry name" value="SDR_fam"/>
</dbReference>
<reference evidence="3 4" key="1">
    <citation type="journal article" date="2018" name="Mol. Ecol.">
        <title>The obligate alkalophilic soda-lake fungus Sodiomyces alkalinus has shifted to a protein diet.</title>
        <authorList>
            <person name="Grum-Grzhimaylo A.A."/>
            <person name="Falkoski D.L."/>
            <person name="van den Heuvel J."/>
            <person name="Valero-Jimenez C.A."/>
            <person name="Min B."/>
            <person name="Choi I.G."/>
            <person name="Lipzen A."/>
            <person name="Daum C.G."/>
            <person name="Aanen D.K."/>
            <person name="Tsang A."/>
            <person name="Henrissat B."/>
            <person name="Bilanenko E.N."/>
            <person name="de Vries R.P."/>
            <person name="van Kan J.A.L."/>
            <person name="Grigoriev I.V."/>
            <person name="Debets A.J.M."/>
        </authorList>
    </citation>
    <scope>NUCLEOTIDE SEQUENCE [LARGE SCALE GENOMIC DNA]</scope>
    <source>
        <strain evidence="3 4">F11</strain>
    </source>
</reference>
<dbReference type="PANTHER" id="PTHR24320:SF283">
    <property type="entry name" value="RETINOL DEHYDROGENASE 11"/>
    <property type="match status" value="1"/>
</dbReference>
<organism evidence="3 4">
    <name type="scientific">Sodiomyces alkalinus (strain CBS 110278 / VKM F-3762 / F11)</name>
    <name type="common">Alkaliphilic filamentous fungus</name>
    <dbReference type="NCBI Taxonomy" id="1314773"/>
    <lineage>
        <taxon>Eukaryota</taxon>
        <taxon>Fungi</taxon>
        <taxon>Dikarya</taxon>
        <taxon>Ascomycota</taxon>
        <taxon>Pezizomycotina</taxon>
        <taxon>Sordariomycetes</taxon>
        <taxon>Hypocreomycetidae</taxon>
        <taxon>Glomerellales</taxon>
        <taxon>Plectosphaerellaceae</taxon>
        <taxon>Sodiomyces</taxon>
    </lineage>
</organism>
<keyword evidence="2" id="KW-0560">Oxidoreductase</keyword>
<dbReference type="AlphaFoldDB" id="A0A3N2Q2Z3"/>
<evidence type="ECO:0000256" key="1">
    <source>
        <dbReference type="ARBA" id="ARBA00006484"/>
    </source>
</evidence>
<comment type="similarity">
    <text evidence="1">Belongs to the short-chain dehydrogenases/reductases (SDR) family.</text>
</comment>
<evidence type="ECO:0000313" key="4">
    <source>
        <dbReference type="Proteomes" id="UP000272025"/>
    </source>
</evidence>
<keyword evidence="4" id="KW-1185">Reference proteome</keyword>
<dbReference type="EMBL" id="ML119052">
    <property type="protein sequence ID" value="ROT41097.1"/>
    <property type="molecule type" value="Genomic_DNA"/>
</dbReference>
<dbReference type="RefSeq" id="XP_028468903.1">
    <property type="nucleotide sequence ID" value="XM_028609071.1"/>
</dbReference>
<accession>A0A3N2Q2Z3</accession>
<dbReference type="GeneID" id="39577549"/>
<dbReference type="InterPro" id="IPR036291">
    <property type="entry name" value="NAD(P)-bd_dom_sf"/>
</dbReference>
<sequence>MASSTKEEPTRKRASDLARLYAPHIAGKVVLVTGVSQYGLGSAFVKAIAASHPSLLVLAGRNVTKAQATADEVAGSAASPSTETRILQLDLCSLSAVRAAAATVNGWADVPRIDVVVNNAGIMATEFALSPDGYESQFATNHLGPFLFTNLIMDKILASSSPRIVMVSSDGHQLCPVRFADYNFRAGFTITLRSTTGKNDGETYNKWRAYGQSKTANMLMAISLAEKLGPKRNLLAFSLHPGNITTHIGDHINWEADFGTLLQVHRDLGNARGWRTTFPFVPPDEGTATHVYASFDPEIAAHNGSYLEDCQLANLWDDSVKPWATSSTEAERLWKLSEKLVGQEFNY</sequence>
<gene>
    <name evidence="3" type="ORF">SODALDRAFT_307652</name>
</gene>
<evidence type="ECO:0000256" key="2">
    <source>
        <dbReference type="ARBA" id="ARBA00023002"/>
    </source>
</evidence>
<dbReference type="SUPFAM" id="SSF51735">
    <property type="entry name" value="NAD(P)-binding Rossmann-fold domains"/>
    <property type="match status" value="1"/>
</dbReference>
<dbReference type="GO" id="GO:0016491">
    <property type="term" value="F:oxidoreductase activity"/>
    <property type="evidence" value="ECO:0007669"/>
    <property type="project" value="UniProtKB-KW"/>
</dbReference>
<dbReference type="PANTHER" id="PTHR24320">
    <property type="entry name" value="RETINOL DEHYDROGENASE"/>
    <property type="match status" value="1"/>
</dbReference>
<name>A0A3N2Q2Z3_SODAK</name>
<proteinExistence type="inferred from homology"/>
<dbReference type="Proteomes" id="UP000272025">
    <property type="component" value="Unassembled WGS sequence"/>
</dbReference>
<protein>
    <submittedName>
        <fullName evidence="3">Retinol dehydrogenase 13</fullName>
    </submittedName>
</protein>
<feature type="non-terminal residue" evidence="3">
    <location>
        <position position="1"/>
    </location>
</feature>
<evidence type="ECO:0000313" key="3">
    <source>
        <dbReference type="EMBL" id="ROT41097.1"/>
    </source>
</evidence>
<dbReference type="OrthoDB" id="191139at2759"/>
<dbReference type="Pfam" id="PF00106">
    <property type="entry name" value="adh_short"/>
    <property type="match status" value="1"/>
</dbReference>
<dbReference type="Gene3D" id="3.40.50.720">
    <property type="entry name" value="NAD(P)-binding Rossmann-like Domain"/>
    <property type="match status" value="1"/>
</dbReference>
<dbReference type="STRING" id="1314773.A0A3N2Q2Z3"/>